<evidence type="ECO:0000259" key="4">
    <source>
        <dbReference type="PROSITE" id="PS01124"/>
    </source>
</evidence>
<protein>
    <submittedName>
        <fullName evidence="5">Helix-turn-helix domain-containing protein</fullName>
    </submittedName>
</protein>
<dbReference type="Gene3D" id="1.10.10.60">
    <property type="entry name" value="Homeodomain-like"/>
    <property type="match status" value="1"/>
</dbReference>
<dbReference type="RefSeq" id="WP_326508288.1">
    <property type="nucleotide sequence ID" value="NZ_JAWIIV010000020.1"/>
</dbReference>
<dbReference type="InterPro" id="IPR009057">
    <property type="entry name" value="Homeodomain-like_sf"/>
</dbReference>
<evidence type="ECO:0000256" key="1">
    <source>
        <dbReference type="ARBA" id="ARBA00023015"/>
    </source>
</evidence>
<dbReference type="Pfam" id="PF02311">
    <property type="entry name" value="AraC_binding"/>
    <property type="match status" value="1"/>
</dbReference>
<evidence type="ECO:0000256" key="3">
    <source>
        <dbReference type="ARBA" id="ARBA00023163"/>
    </source>
</evidence>
<dbReference type="SMART" id="SM00342">
    <property type="entry name" value="HTH_ARAC"/>
    <property type="match status" value="1"/>
</dbReference>
<reference evidence="5 6" key="1">
    <citation type="submission" date="2023-10" db="EMBL/GenBank/DDBJ databases">
        <title>Noviherbaspirillum sp. CPCC 100848 genome assembly.</title>
        <authorList>
            <person name="Li X.Y."/>
            <person name="Fang X.M."/>
        </authorList>
    </citation>
    <scope>NUCLEOTIDE SEQUENCE [LARGE SCALE GENOMIC DNA]</scope>
    <source>
        <strain evidence="5 6">CPCC 100848</strain>
    </source>
</reference>
<dbReference type="Proteomes" id="UP001352263">
    <property type="component" value="Unassembled WGS sequence"/>
</dbReference>
<proteinExistence type="predicted"/>
<keyword evidence="2" id="KW-0238">DNA-binding</keyword>
<dbReference type="InterPro" id="IPR003313">
    <property type="entry name" value="AraC-bd"/>
</dbReference>
<dbReference type="Pfam" id="PF12833">
    <property type="entry name" value="HTH_18"/>
    <property type="match status" value="1"/>
</dbReference>
<organism evidence="5 6">
    <name type="scientific">Noviherbaspirillum album</name>
    <dbReference type="NCBI Taxonomy" id="3080276"/>
    <lineage>
        <taxon>Bacteria</taxon>
        <taxon>Pseudomonadati</taxon>
        <taxon>Pseudomonadota</taxon>
        <taxon>Betaproteobacteria</taxon>
        <taxon>Burkholderiales</taxon>
        <taxon>Oxalobacteraceae</taxon>
        <taxon>Noviherbaspirillum</taxon>
    </lineage>
</organism>
<feature type="domain" description="HTH araC/xylS-type" evidence="4">
    <location>
        <begin position="187"/>
        <end position="285"/>
    </location>
</feature>
<accession>A0ABU6JD85</accession>
<sequence length="291" mass="33667">MRPNDHLPNFQVSQFGANAESFLFDLVKLDGRTDVPRPFLHRHSYYHLLWISHARGKHLLDFETLEVKPRSVFFISPGQMHAWSSDSPPSGFVLNLSAEFILQIYARQEDIPFFGIANAHSALYLSAEQHDELLPLLTGIEQEYAARDTWSHDAIRASVLMLLTRLRRLLPEQPGEHAAPKHYSLTRRFKLLVEQHYLDYRSVNDYANALLVTERRLNEAVRSTTGKTVTALMHERLLLEAKRLLTQSDLDISQVSYRLRVEDPAYFSRFFKKHTGMSPLEFKKTFSGPVY</sequence>
<dbReference type="SUPFAM" id="SSF51215">
    <property type="entry name" value="Regulatory protein AraC"/>
    <property type="match status" value="1"/>
</dbReference>
<keyword evidence="1" id="KW-0805">Transcription regulation</keyword>
<evidence type="ECO:0000313" key="6">
    <source>
        <dbReference type="Proteomes" id="UP001352263"/>
    </source>
</evidence>
<dbReference type="InterPro" id="IPR014710">
    <property type="entry name" value="RmlC-like_jellyroll"/>
</dbReference>
<evidence type="ECO:0000256" key="2">
    <source>
        <dbReference type="ARBA" id="ARBA00023125"/>
    </source>
</evidence>
<dbReference type="InterPro" id="IPR018060">
    <property type="entry name" value="HTH_AraC"/>
</dbReference>
<evidence type="ECO:0000313" key="5">
    <source>
        <dbReference type="EMBL" id="MEC4721601.1"/>
    </source>
</evidence>
<dbReference type="EMBL" id="JAWIIV010000020">
    <property type="protein sequence ID" value="MEC4721601.1"/>
    <property type="molecule type" value="Genomic_DNA"/>
</dbReference>
<keyword evidence="3" id="KW-0804">Transcription</keyword>
<dbReference type="SUPFAM" id="SSF46689">
    <property type="entry name" value="Homeodomain-like"/>
    <property type="match status" value="1"/>
</dbReference>
<keyword evidence="6" id="KW-1185">Reference proteome</keyword>
<dbReference type="PROSITE" id="PS01124">
    <property type="entry name" value="HTH_ARAC_FAMILY_2"/>
    <property type="match status" value="1"/>
</dbReference>
<dbReference type="Gene3D" id="2.60.120.10">
    <property type="entry name" value="Jelly Rolls"/>
    <property type="match status" value="1"/>
</dbReference>
<comment type="caution">
    <text evidence="5">The sequence shown here is derived from an EMBL/GenBank/DDBJ whole genome shotgun (WGS) entry which is preliminary data.</text>
</comment>
<dbReference type="PANTHER" id="PTHR43280:SF32">
    <property type="entry name" value="TRANSCRIPTIONAL REGULATORY PROTEIN"/>
    <property type="match status" value="1"/>
</dbReference>
<dbReference type="PANTHER" id="PTHR43280">
    <property type="entry name" value="ARAC-FAMILY TRANSCRIPTIONAL REGULATOR"/>
    <property type="match status" value="1"/>
</dbReference>
<dbReference type="InterPro" id="IPR037923">
    <property type="entry name" value="HTH-like"/>
</dbReference>
<gene>
    <name evidence="5" type="ORF">RY831_20755</name>
</gene>
<name>A0ABU6JD85_9BURK</name>